<evidence type="ECO:0008006" key="4">
    <source>
        <dbReference type="Google" id="ProtNLM"/>
    </source>
</evidence>
<organism evidence="2 3">
    <name type="scientific">Pseudomonas fluorescens</name>
    <dbReference type="NCBI Taxonomy" id="294"/>
    <lineage>
        <taxon>Bacteria</taxon>
        <taxon>Pseudomonadati</taxon>
        <taxon>Pseudomonadota</taxon>
        <taxon>Gammaproteobacteria</taxon>
        <taxon>Pseudomonadales</taxon>
        <taxon>Pseudomonadaceae</taxon>
        <taxon>Pseudomonas</taxon>
    </lineage>
</organism>
<feature type="chain" id="PRO_5022899124" description="Lipoprotein" evidence="1">
    <location>
        <begin position="23"/>
        <end position="109"/>
    </location>
</feature>
<gene>
    <name evidence="2" type="ORF">PS870_06056</name>
</gene>
<dbReference type="EMBL" id="CABVIK010000028">
    <property type="protein sequence ID" value="VVP59891.1"/>
    <property type="molecule type" value="Genomic_DNA"/>
</dbReference>
<evidence type="ECO:0000313" key="3">
    <source>
        <dbReference type="Proteomes" id="UP000349468"/>
    </source>
</evidence>
<reference evidence="2 3" key="1">
    <citation type="submission" date="2019-09" db="EMBL/GenBank/DDBJ databases">
        <authorList>
            <person name="Chandra G."/>
            <person name="Truman W A."/>
        </authorList>
    </citation>
    <scope>NUCLEOTIDE SEQUENCE [LARGE SCALE GENOMIC DNA]</scope>
    <source>
        <strain evidence="2">PS870</strain>
    </source>
</reference>
<evidence type="ECO:0000313" key="2">
    <source>
        <dbReference type="EMBL" id="VVP59891.1"/>
    </source>
</evidence>
<protein>
    <recommendedName>
        <fullName evidence="4">Lipoprotein</fullName>
    </recommendedName>
</protein>
<keyword evidence="1" id="KW-0732">Signal</keyword>
<dbReference type="RefSeq" id="WP_077749142.1">
    <property type="nucleotide sequence ID" value="NZ_CABVIK010000028.1"/>
</dbReference>
<accession>A0A5E7QDB3</accession>
<proteinExistence type="predicted"/>
<dbReference type="AlphaFoldDB" id="A0A5E7QDB3"/>
<sequence precursor="true">MLPKVVLMVLFLSLSACGPSRSAWIDSANSLVGQPMPDLENKPCDARCQLMLWSPNNHEHRYERVVEGDGNRYYFNWLFDCSYSVYTTADGVIRSWRFETSRPESCYVF</sequence>
<name>A0A5E7QDB3_PSEFL</name>
<feature type="signal peptide" evidence="1">
    <location>
        <begin position="1"/>
        <end position="22"/>
    </location>
</feature>
<dbReference type="PROSITE" id="PS51257">
    <property type="entry name" value="PROKAR_LIPOPROTEIN"/>
    <property type="match status" value="1"/>
</dbReference>
<dbReference type="GeneID" id="46427590"/>
<dbReference type="Proteomes" id="UP000349468">
    <property type="component" value="Unassembled WGS sequence"/>
</dbReference>
<evidence type="ECO:0000256" key="1">
    <source>
        <dbReference type="SAM" id="SignalP"/>
    </source>
</evidence>